<sequence length="480" mass="51954">MQPTSNDMDGLFRDAGANYPLKTGGGDFDAVFSRLQSGEGDADIPGVLPPLSPKKRKRYLWIWPLLLVLLIYPGYRLMKPNNAGDAATVNNTTKTEQQPVNRQAGQNKQTANQPEPGTTTTGVTAESGAATKSAGNNNNPVDEKSVTGQRSNNNADHTGAVTVTSGSTAKTTTLRNSRNKNTGGVKNAAGNNARNGAGVTENNNYNTAVTSNIHSSFTPQAAGNTTNEERSNIYLHPLDASIVLNPLSLQNSSDADKMFENAHRTPLKDSAAPMIHLRGKPGYRKGVYIGMQVAGDISTVKFEKGSVGYSAGILAGYRFSKRLSAEAGVMYSHKAYYSSGEYFKTDKINLPEHVTIINVDGYCNMIEVPVNVHYYFSVHEKSSWYAAAGLTSYFMNKEKYTSLYKRYNNEYTADWQRKNASKNIFSIMQLGAGYEHAAGVLGTLRVEPYLKVSLKGVGIGSLPLTSMGLNIGITKSLGRK</sequence>
<evidence type="ECO:0000256" key="3">
    <source>
        <dbReference type="SAM" id="Phobius"/>
    </source>
</evidence>
<keyword evidence="3" id="KW-0812">Transmembrane</keyword>
<keyword evidence="3" id="KW-0472">Membrane</keyword>
<accession>A0A3E1NM74</accession>
<reference evidence="5 6" key="1">
    <citation type="submission" date="2018-08" db="EMBL/GenBank/DDBJ databases">
        <title>Chitinophagaceae sp. K23C18032701, a novel bacterium isolated from forest soil.</title>
        <authorList>
            <person name="Wang C."/>
        </authorList>
    </citation>
    <scope>NUCLEOTIDE SEQUENCE [LARGE SCALE GENOMIC DNA]</scope>
    <source>
        <strain evidence="5 6">K23C18032701</strain>
    </source>
</reference>
<evidence type="ECO:0000256" key="2">
    <source>
        <dbReference type="SAM" id="MobiDB-lite"/>
    </source>
</evidence>
<dbReference type="SUPFAM" id="SSF56925">
    <property type="entry name" value="OMPA-like"/>
    <property type="match status" value="1"/>
</dbReference>
<feature type="compositionally biased region" description="Polar residues" evidence="2">
    <location>
        <begin position="133"/>
        <end position="156"/>
    </location>
</feature>
<evidence type="ECO:0000313" key="6">
    <source>
        <dbReference type="Proteomes" id="UP000261284"/>
    </source>
</evidence>
<dbReference type="InterPro" id="IPR011250">
    <property type="entry name" value="OMP/PagP_B-barrel"/>
</dbReference>
<name>A0A3E1NM74_9BACT</name>
<dbReference type="InterPro" id="IPR027385">
    <property type="entry name" value="Beta-barrel_OMP"/>
</dbReference>
<keyword evidence="1" id="KW-0732">Signal</keyword>
<organism evidence="5 6">
    <name type="scientific">Deminuibacter soli</name>
    <dbReference type="NCBI Taxonomy" id="2291815"/>
    <lineage>
        <taxon>Bacteria</taxon>
        <taxon>Pseudomonadati</taxon>
        <taxon>Bacteroidota</taxon>
        <taxon>Chitinophagia</taxon>
        <taxon>Chitinophagales</taxon>
        <taxon>Chitinophagaceae</taxon>
        <taxon>Deminuibacter</taxon>
    </lineage>
</organism>
<dbReference type="Gene3D" id="2.40.160.20">
    <property type="match status" value="1"/>
</dbReference>
<keyword evidence="6" id="KW-1185">Reference proteome</keyword>
<dbReference type="EMBL" id="QTJU01000002">
    <property type="protein sequence ID" value="RFM29040.1"/>
    <property type="molecule type" value="Genomic_DNA"/>
</dbReference>
<dbReference type="OrthoDB" id="1523584at2"/>
<feature type="compositionally biased region" description="Low complexity" evidence="2">
    <location>
        <begin position="160"/>
        <end position="200"/>
    </location>
</feature>
<feature type="domain" description="Outer membrane protein beta-barrel" evidence="4">
    <location>
        <begin position="285"/>
        <end position="436"/>
    </location>
</feature>
<dbReference type="Pfam" id="PF13505">
    <property type="entry name" value="OMP_b-brl"/>
    <property type="match status" value="1"/>
</dbReference>
<proteinExistence type="predicted"/>
<feature type="transmembrane region" description="Helical" evidence="3">
    <location>
        <begin position="59"/>
        <end position="75"/>
    </location>
</feature>
<evidence type="ECO:0000256" key="1">
    <source>
        <dbReference type="ARBA" id="ARBA00022729"/>
    </source>
</evidence>
<dbReference type="Proteomes" id="UP000261284">
    <property type="component" value="Unassembled WGS sequence"/>
</dbReference>
<comment type="caution">
    <text evidence="5">The sequence shown here is derived from an EMBL/GenBank/DDBJ whole genome shotgun (WGS) entry which is preliminary data.</text>
</comment>
<dbReference type="RefSeq" id="WP_116847024.1">
    <property type="nucleotide sequence ID" value="NZ_QTJU01000002.1"/>
</dbReference>
<keyword evidence="3" id="KW-1133">Transmembrane helix</keyword>
<evidence type="ECO:0000313" key="5">
    <source>
        <dbReference type="EMBL" id="RFM29040.1"/>
    </source>
</evidence>
<feature type="region of interest" description="Disordered" evidence="2">
    <location>
        <begin position="95"/>
        <end position="204"/>
    </location>
</feature>
<evidence type="ECO:0000259" key="4">
    <source>
        <dbReference type="Pfam" id="PF13505"/>
    </source>
</evidence>
<feature type="compositionally biased region" description="Polar residues" evidence="2">
    <location>
        <begin position="95"/>
        <end position="124"/>
    </location>
</feature>
<protein>
    <submittedName>
        <fullName evidence="5">PorT family protein</fullName>
    </submittedName>
</protein>
<dbReference type="AlphaFoldDB" id="A0A3E1NM74"/>
<gene>
    <name evidence="5" type="ORF">DXN05_09770</name>
</gene>